<keyword evidence="4" id="KW-1185">Reference proteome</keyword>
<evidence type="ECO:0000313" key="4">
    <source>
        <dbReference type="Proteomes" id="UP000224567"/>
    </source>
</evidence>
<dbReference type="GO" id="GO:0005509">
    <property type="term" value="F:calcium ion binding"/>
    <property type="evidence" value="ECO:0007669"/>
    <property type="project" value="InterPro"/>
</dbReference>
<dbReference type="PROSITE" id="PS00018">
    <property type="entry name" value="EF_HAND_1"/>
    <property type="match status" value="1"/>
</dbReference>
<dbReference type="Pfam" id="PF13499">
    <property type="entry name" value="EF-hand_7"/>
    <property type="match status" value="1"/>
</dbReference>
<dbReference type="InterPro" id="IPR002048">
    <property type="entry name" value="EF_hand_dom"/>
</dbReference>
<evidence type="ECO:0000259" key="2">
    <source>
        <dbReference type="PROSITE" id="PS50222"/>
    </source>
</evidence>
<reference evidence="3 4" key="1">
    <citation type="journal article" date="2017" name="Genome Biol.">
        <title>New reference genome sequences of hot pepper reveal the massive evolution of plant disease-resistance genes by retroduplication.</title>
        <authorList>
            <person name="Kim S."/>
            <person name="Park J."/>
            <person name="Yeom S.I."/>
            <person name="Kim Y.M."/>
            <person name="Seo E."/>
            <person name="Kim K.T."/>
            <person name="Kim M.S."/>
            <person name="Lee J.M."/>
            <person name="Cheong K."/>
            <person name="Shin H.S."/>
            <person name="Kim S.B."/>
            <person name="Han K."/>
            <person name="Lee J."/>
            <person name="Park M."/>
            <person name="Lee H.A."/>
            <person name="Lee H.Y."/>
            <person name="Lee Y."/>
            <person name="Oh S."/>
            <person name="Lee J.H."/>
            <person name="Choi E."/>
            <person name="Choi E."/>
            <person name="Lee S.E."/>
            <person name="Jeon J."/>
            <person name="Kim H."/>
            <person name="Choi G."/>
            <person name="Song H."/>
            <person name="Lee J."/>
            <person name="Lee S.C."/>
            <person name="Kwon J.K."/>
            <person name="Lee H.Y."/>
            <person name="Koo N."/>
            <person name="Hong Y."/>
            <person name="Kim R.W."/>
            <person name="Kang W.H."/>
            <person name="Huh J.H."/>
            <person name="Kang B.C."/>
            <person name="Yang T.J."/>
            <person name="Lee Y.H."/>
            <person name="Bennetzen J.L."/>
            <person name="Choi D."/>
        </authorList>
    </citation>
    <scope>NUCLEOTIDE SEQUENCE [LARGE SCALE GENOMIC DNA]</scope>
    <source>
        <strain evidence="4">cv. PBC81</strain>
    </source>
</reference>
<accession>A0A2G2VRC1</accession>
<dbReference type="PROSITE" id="PS50222">
    <property type="entry name" value="EF_HAND_2"/>
    <property type="match status" value="2"/>
</dbReference>
<evidence type="ECO:0000313" key="3">
    <source>
        <dbReference type="EMBL" id="PHT35516.1"/>
    </source>
</evidence>
<feature type="domain" description="EF-hand" evidence="2">
    <location>
        <begin position="8"/>
        <end position="43"/>
    </location>
</feature>
<organism evidence="3 4">
    <name type="scientific">Capsicum baccatum</name>
    <name type="common">Peruvian pepper</name>
    <dbReference type="NCBI Taxonomy" id="33114"/>
    <lineage>
        <taxon>Eukaryota</taxon>
        <taxon>Viridiplantae</taxon>
        <taxon>Streptophyta</taxon>
        <taxon>Embryophyta</taxon>
        <taxon>Tracheophyta</taxon>
        <taxon>Spermatophyta</taxon>
        <taxon>Magnoliopsida</taxon>
        <taxon>eudicotyledons</taxon>
        <taxon>Gunneridae</taxon>
        <taxon>Pentapetalae</taxon>
        <taxon>asterids</taxon>
        <taxon>lamiids</taxon>
        <taxon>Solanales</taxon>
        <taxon>Solanaceae</taxon>
        <taxon>Solanoideae</taxon>
        <taxon>Capsiceae</taxon>
        <taxon>Capsicum</taxon>
    </lineage>
</organism>
<dbReference type="InterPro" id="IPR011992">
    <property type="entry name" value="EF-hand-dom_pair"/>
</dbReference>
<keyword evidence="1" id="KW-0106">Calcium</keyword>
<dbReference type="Gene3D" id="1.10.238.10">
    <property type="entry name" value="EF-hand"/>
    <property type="match status" value="1"/>
</dbReference>
<gene>
    <name evidence="3" type="ORF">CQW23_23216</name>
</gene>
<dbReference type="SUPFAM" id="SSF47473">
    <property type="entry name" value="EF-hand"/>
    <property type="match status" value="1"/>
</dbReference>
<dbReference type="EMBL" id="MLFT02000010">
    <property type="protein sequence ID" value="PHT35516.1"/>
    <property type="molecule type" value="Genomic_DNA"/>
</dbReference>
<dbReference type="InterPro" id="IPR018247">
    <property type="entry name" value="EF_Hand_1_Ca_BS"/>
</dbReference>
<evidence type="ECO:0000256" key="1">
    <source>
        <dbReference type="ARBA" id="ARBA00022837"/>
    </source>
</evidence>
<sequence>MDISHGDADELFRGRLFEKADQDGDKFVSVSELKLLFMKIRSRKLYRDKDYNADEVMEEFDLDNDGMIDMD</sequence>
<dbReference type="AlphaFoldDB" id="A0A2G2VRC1"/>
<name>A0A2G2VRC1_CAPBA</name>
<protein>
    <recommendedName>
        <fullName evidence="2">EF-hand domain-containing protein</fullName>
    </recommendedName>
</protein>
<reference evidence="4" key="2">
    <citation type="journal article" date="2017" name="J. Anim. Genet.">
        <title>Multiple reference genome sequences of hot pepper reveal the massive evolution of plant disease resistance genes by retroduplication.</title>
        <authorList>
            <person name="Kim S."/>
            <person name="Park J."/>
            <person name="Yeom S.-I."/>
            <person name="Kim Y.-M."/>
            <person name="Seo E."/>
            <person name="Kim K.-T."/>
            <person name="Kim M.-S."/>
            <person name="Lee J.M."/>
            <person name="Cheong K."/>
            <person name="Shin H.-S."/>
            <person name="Kim S.-B."/>
            <person name="Han K."/>
            <person name="Lee J."/>
            <person name="Park M."/>
            <person name="Lee H.-A."/>
            <person name="Lee H.-Y."/>
            <person name="Lee Y."/>
            <person name="Oh S."/>
            <person name="Lee J.H."/>
            <person name="Choi E."/>
            <person name="Choi E."/>
            <person name="Lee S.E."/>
            <person name="Jeon J."/>
            <person name="Kim H."/>
            <person name="Choi G."/>
            <person name="Song H."/>
            <person name="Lee J."/>
            <person name="Lee S.-C."/>
            <person name="Kwon J.-K."/>
            <person name="Lee H.-Y."/>
            <person name="Koo N."/>
            <person name="Hong Y."/>
            <person name="Kim R.W."/>
            <person name="Kang W.-H."/>
            <person name="Huh J.H."/>
            <person name="Kang B.-C."/>
            <person name="Yang T.-J."/>
            <person name="Lee Y.-H."/>
            <person name="Bennetzen J.L."/>
            <person name="Choi D."/>
        </authorList>
    </citation>
    <scope>NUCLEOTIDE SEQUENCE [LARGE SCALE GENOMIC DNA]</scope>
    <source>
        <strain evidence="4">cv. PBC81</strain>
    </source>
</reference>
<dbReference type="Proteomes" id="UP000224567">
    <property type="component" value="Unassembled WGS sequence"/>
</dbReference>
<dbReference type="OrthoDB" id="114727at2759"/>
<proteinExistence type="predicted"/>
<comment type="caution">
    <text evidence="3">The sequence shown here is derived from an EMBL/GenBank/DDBJ whole genome shotgun (WGS) entry which is preliminary data.</text>
</comment>
<feature type="domain" description="EF-hand" evidence="2">
    <location>
        <begin position="53"/>
        <end position="71"/>
    </location>
</feature>